<dbReference type="PROSITE" id="PS51686">
    <property type="entry name" value="SAM_MT_RSMB_NOP"/>
    <property type="match status" value="1"/>
</dbReference>
<dbReference type="Proteomes" id="UP000254889">
    <property type="component" value="Chromosome"/>
</dbReference>
<dbReference type="InterPro" id="IPR001678">
    <property type="entry name" value="MeTrfase_RsmB-F_NOP2_dom"/>
</dbReference>
<dbReference type="Pfam" id="PF01029">
    <property type="entry name" value="NusB"/>
    <property type="match status" value="1"/>
</dbReference>
<name>A0A345ZZY9_9HYPH</name>
<protein>
    <submittedName>
        <fullName evidence="7">Methyltransferase domain-containing protein</fullName>
    </submittedName>
</protein>
<accession>A0A345ZZY9</accession>
<feature type="domain" description="SAM-dependent MTase RsmB/NOP-type" evidence="6">
    <location>
        <begin position="149"/>
        <end position="444"/>
    </location>
</feature>
<dbReference type="KEGG" id="ptaw:DW352_19350"/>
<evidence type="ECO:0000256" key="2">
    <source>
        <dbReference type="ARBA" id="ARBA00022679"/>
    </source>
</evidence>
<dbReference type="CDD" id="cd02440">
    <property type="entry name" value="AdoMet_MTases"/>
    <property type="match status" value="1"/>
</dbReference>
<dbReference type="PRINTS" id="PR02008">
    <property type="entry name" value="RCMTFAMILY"/>
</dbReference>
<dbReference type="GO" id="GO:0008173">
    <property type="term" value="F:RNA methyltransferase activity"/>
    <property type="evidence" value="ECO:0007669"/>
    <property type="project" value="InterPro"/>
</dbReference>
<keyword evidence="1 5" id="KW-0489">Methyltransferase</keyword>
<dbReference type="OrthoDB" id="9810297at2"/>
<dbReference type="GO" id="GO:0001510">
    <property type="term" value="P:RNA methylation"/>
    <property type="evidence" value="ECO:0007669"/>
    <property type="project" value="InterPro"/>
</dbReference>
<dbReference type="Gene3D" id="1.10.940.10">
    <property type="entry name" value="NusB-like"/>
    <property type="match status" value="1"/>
</dbReference>
<dbReference type="EMBL" id="CP031417">
    <property type="protein sequence ID" value="AXK82486.1"/>
    <property type="molecule type" value="Genomic_DNA"/>
</dbReference>
<dbReference type="PANTHER" id="PTHR22807:SF61">
    <property type="entry name" value="NOL1_NOP2_SUN FAMILY PROTEIN _ ANTITERMINATION NUSB DOMAIN-CONTAINING PROTEIN"/>
    <property type="match status" value="1"/>
</dbReference>
<dbReference type="InterPro" id="IPR006027">
    <property type="entry name" value="NusB_RsmB_TIM44"/>
</dbReference>
<dbReference type="RefSeq" id="WP_115692865.1">
    <property type="nucleotide sequence ID" value="NZ_CP031417.1"/>
</dbReference>
<dbReference type="GO" id="GO:0003723">
    <property type="term" value="F:RNA binding"/>
    <property type="evidence" value="ECO:0007669"/>
    <property type="project" value="UniProtKB-UniRule"/>
</dbReference>
<comment type="caution">
    <text evidence="5">Lacks conserved residue(s) required for the propagation of feature annotation.</text>
</comment>
<evidence type="ECO:0000256" key="5">
    <source>
        <dbReference type="PROSITE-ProRule" id="PRU01023"/>
    </source>
</evidence>
<dbReference type="SUPFAM" id="SSF48013">
    <property type="entry name" value="NusB-like"/>
    <property type="match status" value="1"/>
</dbReference>
<keyword evidence="8" id="KW-1185">Reference proteome</keyword>
<evidence type="ECO:0000256" key="1">
    <source>
        <dbReference type="ARBA" id="ARBA00022603"/>
    </source>
</evidence>
<reference evidence="7 8" key="1">
    <citation type="submission" date="2018-07" db="EMBL/GenBank/DDBJ databases">
        <authorList>
            <person name="Quirk P.G."/>
            <person name="Krulwich T.A."/>
        </authorList>
    </citation>
    <scope>NUCLEOTIDE SEQUENCE [LARGE SCALE GENOMIC DNA]</scope>
    <source>
        <strain evidence="7 8">CC-BB4</strain>
    </source>
</reference>
<feature type="active site" description="Nucleophile" evidence="5">
    <location>
        <position position="372"/>
    </location>
</feature>
<evidence type="ECO:0000313" key="7">
    <source>
        <dbReference type="EMBL" id="AXK82486.1"/>
    </source>
</evidence>
<dbReference type="SUPFAM" id="SSF53335">
    <property type="entry name" value="S-adenosyl-L-methionine-dependent methyltransferases"/>
    <property type="match status" value="1"/>
</dbReference>
<feature type="binding site" evidence="5">
    <location>
        <begin position="257"/>
        <end position="263"/>
    </location>
    <ligand>
        <name>S-adenosyl-L-methionine</name>
        <dbReference type="ChEBI" id="CHEBI:59789"/>
    </ligand>
</feature>
<keyword evidence="4 5" id="KW-0694">RNA-binding</keyword>
<dbReference type="Gene3D" id="3.40.50.150">
    <property type="entry name" value="Vaccinia Virus protein VP39"/>
    <property type="match status" value="1"/>
</dbReference>
<dbReference type="PANTHER" id="PTHR22807">
    <property type="entry name" value="NOP2 YEAST -RELATED NOL1/NOP2/FMU SUN DOMAIN-CONTAINING"/>
    <property type="match status" value="1"/>
</dbReference>
<dbReference type="InterPro" id="IPR035926">
    <property type="entry name" value="NusB-like_sf"/>
</dbReference>
<evidence type="ECO:0000259" key="6">
    <source>
        <dbReference type="PROSITE" id="PS51686"/>
    </source>
</evidence>
<dbReference type="InterPro" id="IPR029063">
    <property type="entry name" value="SAM-dependent_MTases_sf"/>
</dbReference>
<evidence type="ECO:0000256" key="3">
    <source>
        <dbReference type="ARBA" id="ARBA00022691"/>
    </source>
</evidence>
<feature type="binding site" evidence="5">
    <location>
        <position position="319"/>
    </location>
    <ligand>
        <name>S-adenosyl-L-methionine</name>
        <dbReference type="ChEBI" id="CHEBI:59789"/>
    </ligand>
</feature>
<dbReference type="InterPro" id="IPR023267">
    <property type="entry name" value="RCMT"/>
</dbReference>
<keyword evidence="2 5" id="KW-0808">Transferase</keyword>
<evidence type="ECO:0000313" key="8">
    <source>
        <dbReference type="Proteomes" id="UP000254889"/>
    </source>
</evidence>
<sequence>MARPRTSPQPEVPGLAARRIAADILDGVLRRRLALDEQLSGRSAHPGLPALADRDRALMRRLIATVLRRLGTLRHVLSGFLEKGFPADAPRTETVLLLGAAQILWLDVPDHAAVDLSVRLAQADRRAGRYAGLVNAVLRRVAQNRDSFALDDTVRDTPEWLLKRWSAHYGAEVAQAIALANGHEPALDLTVKGDAASWAERLRGRVLPTGTVRTIAHGAITLLPGYSEGAWWVQDAAAALPAHLFGDLRGKRVADLCAAPGGKTAQLAHAGAQVTAIDRSPARVARLRENLARLSLHAKTEALDVLEWQAEPFDAVLLDAPCSSTGTIRRHPDVPWLKGETEITVLTGLQQKLLDRAVALTKPGGTLVYCVCSLEPEEGEQQIEALLARNPNVARAPITAADVFGQGDFISAQGDLRTLPQMLPDADPRWGGLDGFFAARLVRAA</sequence>
<organism evidence="7 8">
    <name type="scientific">Pseudolabrys taiwanensis</name>
    <dbReference type="NCBI Taxonomy" id="331696"/>
    <lineage>
        <taxon>Bacteria</taxon>
        <taxon>Pseudomonadati</taxon>
        <taxon>Pseudomonadota</taxon>
        <taxon>Alphaproteobacteria</taxon>
        <taxon>Hyphomicrobiales</taxon>
        <taxon>Xanthobacteraceae</taxon>
        <taxon>Pseudolabrys</taxon>
    </lineage>
</organism>
<evidence type="ECO:0000256" key="4">
    <source>
        <dbReference type="ARBA" id="ARBA00022884"/>
    </source>
</evidence>
<keyword evidence="3 5" id="KW-0949">S-adenosyl-L-methionine</keyword>
<dbReference type="FunFam" id="3.40.50.150:FF:000257">
    <property type="entry name" value="16S rRNA methyltransferase"/>
    <property type="match status" value="1"/>
</dbReference>
<dbReference type="InterPro" id="IPR049560">
    <property type="entry name" value="MeTrfase_RsmB-F_NOP2_cat"/>
</dbReference>
<dbReference type="AlphaFoldDB" id="A0A345ZZY9"/>
<dbReference type="GO" id="GO:0006355">
    <property type="term" value="P:regulation of DNA-templated transcription"/>
    <property type="evidence" value="ECO:0007669"/>
    <property type="project" value="InterPro"/>
</dbReference>
<dbReference type="Pfam" id="PF01189">
    <property type="entry name" value="Methyltr_RsmB-F"/>
    <property type="match status" value="1"/>
</dbReference>
<gene>
    <name evidence="7" type="ORF">DW352_19350</name>
</gene>
<feature type="binding site" evidence="5">
    <location>
        <position position="278"/>
    </location>
    <ligand>
        <name>S-adenosyl-L-methionine</name>
        <dbReference type="ChEBI" id="CHEBI:59789"/>
    </ligand>
</feature>
<comment type="similarity">
    <text evidence="5">Belongs to the class I-like SAM-binding methyltransferase superfamily. RsmB/NOP family.</text>
</comment>
<proteinExistence type="inferred from homology"/>